<accession>A0A848MUE6</accession>
<evidence type="ECO:0000313" key="2">
    <source>
        <dbReference type="Proteomes" id="UP000557857"/>
    </source>
</evidence>
<protein>
    <submittedName>
        <fullName evidence="1">Glycosyltransferase</fullName>
    </submittedName>
</protein>
<dbReference type="EMBL" id="JABCAG010000039">
    <property type="protein sequence ID" value="NMP59186.1"/>
    <property type="molecule type" value="Genomic_DNA"/>
</dbReference>
<dbReference type="SUPFAM" id="SSF53756">
    <property type="entry name" value="UDP-Glycosyltransferase/glycogen phosphorylase"/>
    <property type="match status" value="1"/>
</dbReference>
<dbReference type="GO" id="GO:0016740">
    <property type="term" value="F:transferase activity"/>
    <property type="evidence" value="ECO:0007669"/>
    <property type="project" value="UniProtKB-KW"/>
</dbReference>
<comment type="caution">
    <text evidence="1">The sequence shown here is derived from an EMBL/GenBank/DDBJ whole genome shotgun (WGS) entry which is preliminary data.</text>
</comment>
<dbReference type="Proteomes" id="UP000557857">
    <property type="component" value="Unassembled WGS sequence"/>
</dbReference>
<keyword evidence="1" id="KW-0808">Transferase</keyword>
<name>A0A848MUE6_ENTMU</name>
<organism evidence="1 2">
    <name type="scientific">Enterococcus mundtii</name>
    <dbReference type="NCBI Taxonomy" id="53346"/>
    <lineage>
        <taxon>Bacteria</taxon>
        <taxon>Bacillati</taxon>
        <taxon>Bacillota</taxon>
        <taxon>Bacilli</taxon>
        <taxon>Lactobacillales</taxon>
        <taxon>Enterococcaceae</taxon>
        <taxon>Enterococcus</taxon>
    </lineage>
</organism>
<proteinExistence type="predicted"/>
<dbReference type="Gene3D" id="3.40.50.2000">
    <property type="entry name" value="Glycogen Phosphorylase B"/>
    <property type="match status" value="1"/>
</dbReference>
<evidence type="ECO:0000313" key="1">
    <source>
        <dbReference type="EMBL" id="NMP59186.1"/>
    </source>
</evidence>
<gene>
    <name evidence="1" type="ORF">HI921_12080</name>
</gene>
<sequence>MKILHICLAAFYIDDYSYQENILPKFHKKMGHEVKILASPDIFNKNGKLIVPEQLEVKRYINSDDIEVIRIPYKNYTKFGKKLKKFNDITFFLDEYQPNLIFIHGVQFTNLNEIIEYKKNNPDTIIKIDNHADFSNSATNWVSKNILHKIIWKHQASKIEPFTTDFYGVLPARVDFLKNVYKLPEEKISLLIMGGDNDLIKKVQSDQLNKKTVFGENIKENDFVIVTLGKINSAKKEVLELMKAVKELSLEVKLFIYGSVSLDLQESFNQMIDDKQIFYKGWVNNEEAYKVMLQSDLLVFPGRHSVYWEVGASLGRPMMVKKWAGTQHVNINGNVIFLENADKAEMIVQLKKLIDKNNIYQNLEKQAKEVACEFEYSKIAEKSLE</sequence>
<dbReference type="RefSeq" id="WP_169058933.1">
    <property type="nucleotide sequence ID" value="NZ_JABCAG010000039.1"/>
</dbReference>
<dbReference type="AlphaFoldDB" id="A0A848MUE6"/>
<dbReference type="Pfam" id="PF13692">
    <property type="entry name" value="Glyco_trans_1_4"/>
    <property type="match status" value="1"/>
</dbReference>
<reference evidence="1 2" key="1">
    <citation type="submission" date="2020-04" db="EMBL/GenBank/DDBJ databases">
        <authorList>
            <person name="Abaymova A."/>
            <person name="Teymurazov M."/>
            <person name="Tazyna O."/>
            <person name="Chatushin Y."/>
            <person name="Svetoch E."/>
            <person name="Pereligyn V."/>
            <person name="Pohylenko V."/>
            <person name="Platonov M."/>
            <person name="Kartsev N."/>
            <person name="Skryabin Y."/>
            <person name="Sizova A."/>
            <person name="Solomentsev V."/>
            <person name="Kislichkina A."/>
            <person name="Bogun A."/>
        </authorList>
    </citation>
    <scope>NUCLEOTIDE SEQUENCE [LARGE SCALE GENOMIC DNA]</scope>
    <source>
        <strain evidence="2">SCPM-O-B-8398 (E28)</strain>
    </source>
</reference>